<dbReference type="AlphaFoldDB" id="A0A7U3RMP9"/>
<accession>A0A7U3RMP9</accession>
<protein>
    <submittedName>
        <fullName evidence="5">Transcriptional regulator AraC family protein</fullName>
    </submittedName>
</protein>
<evidence type="ECO:0000256" key="3">
    <source>
        <dbReference type="ARBA" id="ARBA00023163"/>
    </source>
</evidence>
<name>A0A7U3RMP9_MYXXA</name>
<reference evidence="5" key="1">
    <citation type="submission" date="2020-05" db="EMBL/GenBank/DDBJ databases">
        <title>Structure and Biosynthesis of Myxolipoxazoles and Myxopyrimidinols: Unique Myxobacterial Fatty Acids Featuring Isoxazole and 4-Pyrimidinol Heterocycles.</title>
        <authorList>
            <person name="Popoff A."/>
            <person name="Hug J.J."/>
            <person name="Walesch S."/>
            <person name="Garcia R."/>
            <person name="Mueller R."/>
        </authorList>
    </citation>
    <scope>NUCLEOTIDE SEQUENCE</scope>
    <source>
        <strain evidence="5">Mx x48</strain>
    </source>
</reference>
<dbReference type="GO" id="GO:0000976">
    <property type="term" value="F:transcription cis-regulatory region binding"/>
    <property type="evidence" value="ECO:0007669"/>
    <property type="project" value="TreeGrafter"/>
</dbReference>
<dbReference type="EMBL" id="MT513750">
    <property type="protein sequence ID" value="QKW94293.1"/>
    <property type="molecule type" value="Genomic_DNA"/>
</dbReference>
<dbReference type="InterPro" id="IPR018060">
    <property type="entry name" value="HTH_AraC"/>
</dbReference>
<dbReference type="PANTHER" id="PTHR47894:SF4">
    <property type="entry name" value="HTH-TYPE TRANSCRIPTIONAL REGULATOR GADX"/>
    <property type="match status" value="1"/>
</dbReference>
<keyword evidence="1" id="KW-0805">Transcription regulation</keyword>
<keyword evidence="2" id="KW-0238">DNA-binding</keyword>
<evidence type="ECO:0000313" key="5">
    <source>
        <dbReference type="EMBL" id="QKW94293.1"/>
    </source>
</evidence>
<dbReference type="InterPro" id="IPR032687">
    <property type="entry name" value="AraC-type_N"/>
</dbReference>
<dbReference type="SMART" id="SM00342">
    <property type="entry name" value="HTH_ARAC"/>
    <property type="match status" value="1"/>
</dbReference>
<dbReference type="InterPro" id="IPR020449">
    <property type="entry name" value="Tscrpt_reg_AraC-type_HTH"/>
</dbReference>
<dbReference type="GO" id="GO:0005829">
    <property type="term" value="C:cytosol"/>
    <property type="evidence" value="ECO:0007669"/>
    <property type="project" value="TreeGrafter"/>
</dbReference>
<dbReference type="PANTHER" id="PTHR47894">
    <property type="entry name" value="HTH-TYPE TRANSCRIPTIONAL REGULATOR GADX"/>
    <property type="match status" value="1"/>
</dbReference>
<organism evidence="5">
    <name type="scientific">Myxococcus xanthus</name>
    <dbReference type="NCBI Taxonomy" id="34"/>
    <lineage>
        <taxon>Bacteria</taxon>
        <taxon>Pseudomonadati</taxon>
        <taxon>Myxococcota</taxon>
        <taxon>Myxococcia</taxon>
        <taxon>Myxococcales</taxon>
        <taxon>Cystobacterineae</taxon>
        <taxon>Myxococcaceae</taxon>
        <taxon>Myxococcus</taxon>
    </lineage>
</organism>
<keyword evidence="3" id="KW-0804">Transcription</keyword>
<evidence type="ECO:0000259" key="4">
    <source>
        <dbReference type="PROSITE" id="PS01124"/>
    </source>
</evidence>
<feature type="domain" description="HTH araC/xylS-type" evidence="4">
    <location>
        <begin position="243"/>
        <end position="341"/>
    </location>
</feature>
<dbReference type="SUPFAM" id="SSF46689">
    <property type="entry name" value="Homeodomain-like"/>
    <property type="match status" value="1"/>
</dbReference>
<dbReference type="Gene3D" id="1.10.10.60">
    <property type="entry name" value="Homeodomain-like"/>
    <property type="match status" value="1"/>
</dbReference>
<dbReference type="GO" id="GO:0003700">
    <property type="term" value="F:DNA-binding transcription factor activity"/>
    <property type="evidence" value="ECO:0007669"/>
    <property type="project" value="InterPro"/>
</dbReference>
<dbReference type="Pfam" id="PF12625">
    <property type="entry name" value="Arabinose_bd"/>
    <property type="match status" value="1"/>
</dbReference>
<dbReference type="PROSITE" id="PS01124">
    <property type="entry name" value="HTH_ARAC_FAMILY_2"/>
    <property type="match status" value="1"/>
</dbReference>
<evidence type="ECO:0000256" key="2">
    <source>
        <dbReference type="ARBA" id="ARBA00023125"/>
    </source>
</evidence>
<dbReference type="PRINTS" id="PR00032">
    <property type="entry name" value="HTHARAC"/>
</dbReference>
<proteinExistence type="predicted"/>
<sequence>MSQAAKPLSEGDIAACNVIPAFETSLRFGATEDELASQLGWRRQVLLQPDACVSGASTYKHMELMFEKPRYAEFVVAAVRAYDAKSLGVVGLACKTMPNVGVAMACHARFQRLTNRTATYQTALAATGLHLREQRDDPRLGSQLISDYTMLVAVRLLSLLSDAPIPVRAMYSRRARMPARERALYEETLGAAVTTGATFAELILEPAVSTLGVRKADAEMESYFRGVLERALPMPDDAPKLLTSVRAVIRAHLQQGAPTLGRVAQALGLGERTLQRRLQGFGLGFQELLDDTRKALAEGYMRQPELTLAEVAYLLGFAEQASFFRAFRRWHGMTPQAYRTRSEAP</sequence>
<dbReference type="Pfam" id="PF12833">
    <property type="entry name" value="HTH_18"/>
    <property type="match status" value="1"/>
</dbReference>
<dbReference type="InterPro" id="IPR009057">
    <property type="entry name" value="Homeodomain-like_sf"/>
</dbReference>
<evidence type="ECO:0000256" key="1">
    <source>
        <dbReference type="ARBA" id="ARBA00023015"/>
    </source>
</evidence>